<gene>
    <name evidence="1" type="ORF">BDN72DRAFT_765690</name>
</gene>
<accession>A0ACD3AZF1</accession>
<dbReference type="Proteomes" id="UP000308600">
    <property type="component" value="Unassembled WGS sequence"/>
</dbReference>
<organism evidence="1 2">
    <name type="scientific">Pluteus cervinus</name>
    <dbReference type="NCBI Taxonomy" id="181527"/>
    <lineage>
        <taxon>Eukaryota</taxon>
        <taxon>Fungi</taxon>
        <taxon>Dikarya</taxon>
        <taxon>Basidiomycota</taxon>
        <taxon>Agaricomycotina</taxon>
        <taxon>Agaricomycetes</taxon>
        <taxon>Agaricomycetidae</taxon>
        <taxon>Agaricales</taxon>
        <taxon>Pluteineae</taxon>
        <taxon>Pluteaceae</taxon>
        <taxon>Pluteus</taxon>
    </lineage>
</organism>
<reference evidence="1 2" key="1">
    <citation type="journal article" date="2019" name="Nat. Ecol. Evol.">
        <title>Megaphylogeny resolves global patterns of mushroom evolution.</title>
        <authorList>
            <person name="Varga T."/>
            <person name="Krizsan K."/>
            <person name="Foldi C."/>
            <person name="Dima B."/>
            <person name="Sanchez-Garcia M."/>
            <person name="Sanchez-Ramirez S."/>
            <person name="Szollosi G.J."/>
            <person name="Szarkandi J.G."/>
            <person name="Papp V."/>
            <person name="Albert L."/>
            <person name="Andreopoulos W."/>
            <person name="Angelini C."/>
            <person name="Antonin V."/>
            <person name="Barry K.W."/>
            <person name="Bougher N.L."/>
            <person name="Buchanan P."/>
            <person name="Buyck B."/>
            <person name="Bense V."/>
            <person name="Catcheside P."/>
            <person name="Chovatia M."/>
            <person name="Cooper J."/>
            <person name="Damon W."/>
            <person name="Desjardin D."/>
            <person name="Finy P."/>
            <person name="Geml J."/>
            <person name="Haridas S."/>
            <person name="Hughes K."/>
            <person name="Justo A."/>
            <person name="Karasinski D."/>
            <person name="Kautmanova I."/>
            <person name="Kiss B."/>
            <person name="Kocsube S."/>
            <person name="Kotiranta H."/>
            <person name="LaButti K.M."/>
            <person name="Lechner B.E."/>
            <person name="Liimatainen K."/>
            <person name="Lipzen A."/>
            <person name="Lukacs Z."/>
            <person name="Mihaltcheva S."/>
            <person name="Morgado L.N."/>
            <person name="Niskanen T."/>
            <person name="Noordeloos M.E."/>
            <person name="Ohm R.A."/>
            <person name="Ortiz-Santana B."/>
            <person name="Ovrebo C."/>
            <person name="Racz N."/>
            <person name="Riley R."/>
            <person name="Savchenko A."/>
            <person name="Shiryaev A."/>
            <person name="Soop K."/>
            <person name="Spirin V."/>
            <person name="Szebenyi C."/>
            <person name="Tomsovsky M."/>
            <person name="Tulloss R.E."/>
            <person name="Uehling J."/>
            <person name="Grigoriev I.V."/>
            <person name="Vagvolgyi C."/>
            <person name="Papp T."/>
            <person name="Martin F.M."/>
            <person name="Miettinen O."/>
            <person name="Hibbett D.S."/>
            <person name="Nagy L.G."/>
        </authorList>
    </citation>
    <scope>NUCLEOTIDE SEQUENCE [LARGE SCALE GENOMIC DNA]</scope>
    <source>
        <strain evidence="1 2">NL-1719</strain>
    </source>
</reference>
<evidence type="ECO:0000313" key="1">
    <source>
        <dbReference type="EMBL" id="TFK70991.1"/>
    </source>
</evidence>
<sequence>MENPSKEIADVVHQICTSLSPDVQKETIERCFTHDAAFDHPLVSVPGGPGSRERLLGVYQWYRVLSPNTKVEVKHTTWDEANKLLWLDVCQTFSPRISPLPGFPADMVVRLSMRKEGNLWCIEHQQDFFEPAVSICGHF</sequence>
<protein>
    <submittedName>
        <fullName evidence="1">Uncharacterized protein</fullName>
    </submittedName>
</protein>
<name>A0ACD3AZF1_9AGAR</name>
<dbReference type="EMBL" id="ML208304">
    <property type="protein sequence ID" value="TFK70991.1"/>
    <property type="molecule type" value="Genomic_DNA"/>
</dbReference>
<keyword evidence="2" id="KW-1185">Reference proteome</keyword>
<proteinExistence type="predicted"/>
<evidence type="ECO:0000313" key="2">
    <source>
        <dbReference type="Proteomes" id="UP000308600"/>
    </source>
</evidence>